<dbReference type="STRING" id="8022.A0A060XZI1"/>
<evidence type="ECO:0000313" key="1">
    <source>
        <dbReference type="EMBL" id="CDQ82325.1"/>
    </source>
</evidence>
<evidence type="ECO:0000313" key="2">
    <source>
        <dbReference type="Proteomes" id="UP000193380"/>
    </source>
</evidence>
<protein>
    <submittedName>
        <fullName evidence="1">Uncharacterized protein</fullName>
    </submittedName>
</protein>
<organism evidence="1 2">
    <name type="scientific">Oncorhynchus mykiss</name>
    <name type="common">Rainbow trout</name>
    <name type="synonym">Salmo gairdneri</name>
    <dbReference type="NCBI Taxonomy" id="8022"/>
    <lineage>
        <taxon>Eukaryota</taxon>
        <taxon>Metazoa</taxon>
        <taxon>Chordata</taxon>
        <taxon>Craniata</taxon>
        <taxon>Vertebrata</taxon>
        <taxon>Euteleostomi</taxon>
        <taxon>Actinopterygii</taxon>
        <taxon>Neopterygii</taxon>
        <taxon>Teleostei</taxon>
        <taxon>Protacanthopterygii</taxon>
        <taxon>Salmoniformes</taxon>
        <taxon>Salmonidae</taxon>
        <taxon>Salmoninae</taxon>
        <taxon>Oncorhynchus</taxon>
    </lineage>
</organism>
<dbReference type="AlphaFoldDB" id="A0A060XZI1"/>
<sequence>MQHSITLLLGDGVGLGISSVGHSQHTYVKVKGHVSACNLMPSLPSPSPAMDGENYLHPEGPQLDSSIFEVASSNMESYLYPSGSWASFSQQSGGYNAHCPMQSGNQ</sequence>
<accession>A0A060XZI1</accession>
<gene>
    <name evidence="1" type="ORF">GSONMT00048528001</name>
</gene>
<dbReference type="Proteomes" id="UP000193380">
    <property type="component" value="Unassembled WGS sequence"/>
</dbReference>
<reference evidence="1" key="2">
    <citation type="submission" date="2014-03" db="EMBL/GenBank/DDBJ databases">
        <authorList>
            <person name="Genoscope - CEA"/>
        </authorList>
    </citation>
    <scope>NUCLEOTIDE SEQUENCE</scope>
</reference>
<dbReference type="EMBL" id="FR905950">
    <property type="protein sequence ID" value="CDQ82325.1"/>
    <property type="molecule type" value="Genomic_DNA"/>
</dbReference>
<name>A0A060XZI1_ONCMY</name>
<proteinExistence type="predicted"/>
<dbReference type="PaxDb" id="8022-A0A060XZI1"/>
<reference evidence="1" key="1">
    <citation type="journal article" date="2014" name="Nat. Commun.">
        <title>The rainbow trout genome provides novel insights into evolution after whole-genome duplication in vertebrates.</title>
        <authorList>
            <person name="Berthelot C."/>
            <person name="Brunet F."/>
            <person name="Chalopin D."/>
            <person name="Juanchich A."/>
            <person name="Bernard M."/>
            <person name="Noel B."/>
            <person name="Bento P."/>
            <person name="Da Silva C."/>
            <person name="Labadie K."/>
            <person name="Alberti A."/>
            <person name="Aury J.M."/>
            <person name="Louis A."/>
            <person name="Dehais P."/>
            <person name="Bardou P."/>
            <person name="Montfort J."/>
            <person name="Klopp C."/>
            <person name="Cabau C."/>
            <person name="Gaspin C."/>
            <person name="Thorgaard G.H."/>
            <person name="Boussaha M."/>
            <person name="Quillet E."/>
            <person name="Guyomard R."/>
            <person name="Galiana D."/>
            <person name="Bobe J."/>
            <person name="Volff J.N."/>
            <person name="Genet C."/>
            <person name="Wincker P."/>
            <person name="Jaillon O."/>
            <person name="Roest Crollius H."/>
            <person name="Guiguen Y."/>
        </authorList>
    </citation>
    <scope>NUCLEOTIDE SEQUENCE [LARGE SCALE GENOMIC DNA]</scope>
</reference>